<dbReference type="Proteomes" id="UP001301350">
    <property type="component" value="Unassembled WGS sequence"/>
</dbReference>
<evidence type="ECO:0000313" key="13">
    <source>
        <dbReference type="EMBL" id="KAK4535657.1"/>
    </source>
</evidence>
<dbReference type="CDD" id="cd07417">
    <property type="entry name" value="MPP_PP5_C"/>
    <property type="match status" value="1"/>
</dbReference>
<dbReference type="PROSITE" id="PS50293">
    <property type="entry name" value="TPR_REGION"/>
    <property type="match status" value="1"/>
</dbReference>
<dbReference type="InterPro" id="IPR004843">
    <property type="entry name" value="Calcineurin-like_PHP"/>
</dbReference>
<dbReference type="PROSITE" id="PS00125">
    <property type="entry name" value="SER_THR_PHOSPHATASE"/>
    <property type="match status" value="1"/>
</dbReference>
<keyword evidence="4" id="KW-0677">Repeat</keyword>
<dbReference type="GO" id="GO:0004722">
    <property type="term" value="F:protein serine/threonine phosphatase activity"/>
    <property type="evidence" value="ECO:0007669"/>
    <property type="project" value="UniProtKB-EC"/>
</dbReference>
<dbReference type="InterPro" id="IPR006186">
    <property type="entry name" value="Ser/Thr-sp_prot-phosphatase"/>
</dbReference>
<evidence type="ECO:0000256" key="11">
    <source>
        <dbReference type="SAM" id="MobiDB-lite"/>
    </source>
</evidence>
<dbReference type="PANTHER" id="PTHR45668:SF5">
    <property type="entry name" value="SERINE_THREONINE-PROTEIN PHOSPHATASE 5"/>
    <property type="match status" value="1"/>
</dbReference>
<dbReference type="InterPro" id="IPR029052">
    <property type="entry name" value="Metallo-depent_PP-like"/>
</dbReference>
<feature type="region of interest" description="Disordered" evidence="11">
    <location>
        <begin position="298"/>
        <end position="328"/>
    </location>
</feature>
<organism evidence="13 14">
    <name type="scientific">Cyanidium caldarium</name>
    <name type="common">Red alga</name>
    <dbReference type="NCBI Taxonomy" id="2771"/>
    <lineage>
        <taxon>Eukaryota</taxon>
        <taxon>Rhodophyta</taxon>
        <taxon>Bangiophyceae</taxon>
        <taxon>Cyanidiales</taxon>
        <taxon>Cyanidiaceae</taxon>
        <taxon>Cyanidium</taxon>
    </lineage>
</organism>
<dbReference type="SMART" id="SM00028">
    <property type="entry name" value="TPR"/>
    <property type="match status" value="3"/>
</dbReference>
<evidence type="ECO:0000313" key="14">
    <source>
        <dbReference type="Proteomes" id="UP001301350"/>
    </source>
</evidence>
<name>A0AAV9ITS4_CYACA</name>
<dbReference type="EC" id="3.1.3.16" evidence="10"/>
<reference evidence="13 14" key="1">
    <citation type="submission" date="2022-07" db="EMBL/GenBank/DDBJ databases">
        <title>Genome-wide signatures of adaptation to extreme environments.</title>
        <authorList>
            <person name="Cho C.H."/>
            <person name="Yoon H.S."/>
        </authorList>
    </citation>
    <scope>NUCLEOTIDE SEQUENCE [LARGE SCALE GENOMIC DNA]</scope>
    <source>
        <strain evidence="13 14">DBV 063 E5</strain>
    </source>
</reference>
<evidence type="ECO:0000256" key="3">
    <source>
        <dbReference type="ARBA" id="ARBA00022723"/>
    </source>
</evidence>
<evidence type="ECO:0000259" key="12">
    <source>
        <dbReference type="PROSITE" id="PS00125"/>
    </source>
</evidence>
<keyword evidence="7" id="KW-0464">Manganese</keyword>
<evidence type="ECO:0000256" key="4">
    <source>
        <dbReference type="ARBA" id="ARBA00022737"/>
    </source>
</evidence>
<evidence type="ECO:0000256" key="10">
    <source>
        <dbReference type="RuleBase" id="RU004273"/>
    </source>
</evidence>
<dbReference type="InterPro" id="IPR051134">
    <property type="entry name" value="PPP_phosphatase"/>
</dbReference>
<dbReference type="SUPFAM" id="SSF48452">
    <property type="entry name" value="TPR-like"/>
    <property type="match status" value="1"/>
</dbReference>
<dbReference type="InterPro" id="IPR019734">
    <property type="entry name" value="TPR_rpt"/>
</dbReference>
<keyword evidence="5 10" id="KW-0378">Hydrolase</keyword>
<protein>
    <recommendedName>
        <fullName evidence="10">Serine/threonine-protein phosphatase</fullName>
        <ecNumber evidence="10">3.1.3.16</ecNumber>
    </recommendedName>
</protein>
<feature type="region of interest" description="Disordered" evidence="11">
    <location>
        <begin position="65"/>
        <end position="94"/>
    </location>
</feature>
<dbReference type="InterPro" id="IPR013235">
    <property type="entry name" value="PPP_dom"/>
</dbReference>
<evidence type="ECO:0000256" key="7">
    <source>
        <dbReference type="ARBA" id="ARBA00023211"/>
    </source>
</evidence>
<dbReference type="Pfam" id="PF00149">
    <property type="entry name" value="Metallophos"/>
    <property type="match status" value="1"/>
</dbReference>
<dbReference type="Gene3D" id="3.60.21.10">
    <property type="match status" value="1"/>
</dbReference>
<dbReference type="InterPro" id="IPR013105">
    <property type="entry name" value="TPR_2"/>
</dbReference>
<dbReference type="SUPFAM" id="SSF56300">
    <property type="entry name" value="Metallo-dependent phosphatases"/>
    <property type="match status" value="1"/>
</dbReference>
<accession>A0AAV9ITS4</accession>
<comment type="similarity">
    <text evidence="2">Belongs to the PPP phosphatase family. PP-5 (PP-T) subfamily.</text>
</comment>
<dbReference type="Gene3D" id="1.25.40.10">
    <property type="entry name" value="Tetratricopeptide repeat domain"/>
    <property type="match status" value="2"/>
</dbReference>
<dbReference type="InterPro" id="IPR041753">
    <property type="entry name" value="PP5_C"/>
</dbReference>
<comment type="catalytic activity">
    <reaction evidence="10">
        <text>O-phospho-L-threonyl-[protein] + H2O = L-threonyl-[protein] + phosphate</text>
        <dbReference type="Rhea" id="RHEA:47004"/>
        <dbReference type="Rhea" id="RHEA-COMP:11060"/>
        <dbReference type="Rhea" id="RHEA-COMP:11605"/>
        <dbReference type="ChEBI" id="CHEBI:15377"/>
        <dbReference type="ChEBI" id="CHEBI:30013"/>
        <dbReference type="ChEBI" id="CHEBI:43474"/>
        <dbReference type="ChEBI" id="CHEBI:61977"/>
        <dbReference type="EC" id="3.1.3.16"/>
    </reaction>
</comment>
<keyword evidence="14" id="KW-1185">Reference proteome</keyword>
<dbReference type="Pfam" id="PF08321">
    <property type="entry name" value="PPP5"/>
    <property type="match status" value="1"/>
</dbReference>
<dbReference type="InterPro" id="IPR011990">
    <property type="entry name" value="TPR-like_helical_dom_sf"/>
</dbReference>
<proteinExistence type="inferred from homology"/>
<feature type="repeat" description="TPR" evidence="9">
    <location>
        <begin position="142"/>
        <end position="175"/>
    </location>
</feature>
<dbReference type="GO" id="GO:0046872">
    <property type="term" value="F:metal ion binding"/>
    <property type="evidence" value="ECO:0007669"/>
    <property type="project" value="UniProtKB-KW"/>
</dbReference>
<dbReference type="SMART" id="SM00156">
    <property type="entry name" value="PP2Ac"/>
    <property type="match status" value="1"/>
</dbReference>
<evidence type="ECO:0000256" key="1">
    <source>
        <dbReference type="ARBA" id="ARBA00001936"/>
    </source>
</evidence>
<feature type="compositionally biased region" description="Basic and acidic residues" evidence="11">
    <location>
        <begin position="68"/>
        <end position="78"/>
    </location>
</feature>
<evidence type="ECO:0000256" key="8">
    <source>
        <dbReference type="PIRSR" id="PIRSR033096-1"/>
    </source>
</evidence>
<keyword evidence="6 9" id="KW-0802">TPR repeat</keyword>
<dbReference type="Pfam" id="PF07719">
    <property type="entry name" value="TPR_2"/>
    <property type="match status" value="1"/>
</dbReference>
<dbReference type="PRINTS" id="PR00114">
    <property type="entry name" value="STPHPHTASE"/>
</dbReference>
<comment type="caution">
    <text evidence="13">The sequence shown here is derived from an EMBL/GenBank/DDBJ whole genome shotgun (WGS) entry which is preliminary data.</text>
</comment>
<sequence length="603" mass="66615">MTGTEALVGRANESKQKANEAFKARRFHNAVEWYTEAIRLLAREALHCDTDEAVERWALAFRAGNDSRPTEDGRKGQEGESVNDRPNSAAAAAASGDRPSAVVQALVVLYANRALARIKVEEYGFAISDAGISIALSESEYPKAFYRRASALFALGRYKQAMSDFKRVLRAAPQDMEARAKLKECERRAREKAFAAAIDTSSDAAASPCLTADMSTVPVDADYTGPRIVPAASRELDRIAVGDGSVTRAFCEQLLEWYRAQHKLPKKYVMQLVTAAYVHLREYPSLVDVKLGTGSVPRDTAPDGYGAAANGELSERGRNGQHQSNDTSSHAPILLPHLTVCGDTHGQFFDLLRIFEMNGLPSADNPYLFNGDFVDRGSWSVEVIVTLLAFLVHDPRCMHLVRGNHESLNMNMIYGFQGEVRHKYTEAVFQLFEELFRALPLGYVIEGAAGRRALVLHGGLFSQHGVQLQQLRNIDRFCEPPTAGLMSELLWSDPQKESGWGPSKRGVGVSFGPDVTQRFLDDNALQFLIRSHEMKDEGYEVEADGRLITIFSAPNYCDQMGNKGAFIRLDAAMQPHFVQFAAAPHPPDVRPMMYASNGMMGLM</sequence>
<dbReference type="PANTHER" id="PTHR45668">
    <property type="entry name" value="SERINE/THREONINE-PROTEIN PHOSPHATASE 5-RELATED"/>
    <property type="match status" value="1"/>
</dbReference>
<dbReference type="PROSITE" id="PS50005">
    <property type="entry name" value="TPR"/>
    <property type="match status" value="1"/>
</dbReference>
<comment type="cofactor">
    <cofactor evidence="1">
        <name>Mn(2+)</name>
        <dbReference type="ChEBI" id="CHEBI:29035"/>
    </cofactor>
</comment>
<evidence type="ECO:0000256" key="9">
    <source>
        <dbReference type="PROSITE-ProRule" id="PRU00339"/>
    </source>
</evidence>
<evidence type="ECO:0000256" key="2">
    <source>
        <dbReference type="ARBA" id="ARBA00008786"/>
    </source>
</evidence>
<feature type="domain" description="Serine/threonine specific protein phosphatases" evidence="12">
    <location>
        <begin position="401"/>
        <end position="406"/>
    </location>
</feature>
<gene>
    <name evidence="13" type="ORF">CDCA_CDCA05G1682</name>
</gene>
<keyword evidence="3" id="KW-0479">Metal-binding</keyword>
<feature type="active site" description="Proton donor/acceptor" evidence="8">
    <location>
        <position position="405"/>
    </location>
</feature>
<dbReference type="AlphaFoldDB" id="A0AAV9ITS4"/>
<dbReference type="PIRSF" id="PIRSF033096">
    <property type="entry name" value="PPPtase_5"/>
    <property type="match status" value="1"/>
</dbReference>
<evidence type="ECO:0000256" key="6">
    <source>
        <dbReference type="ARBA" id="ARBA00022803"/>
    </source>
</evidence>
<dbReference type="EMBL" id="JANCYW010000005">
    <property type="protein sequence ID" value="KAK4535657.1"/>
    <property type="molecule type" value="Genomic_DNA"/>
</dbReference>
<evidence type="ECO:0000256" key="5">
    <source>
        <dbReference type="ARBA" id="ARBA00022801"/>
    </source>
</evidence>